<dbReference type="OrthoDB" id="9806939at2"/>
<dbReference type="PROSITE" id="PS51257">
    <property type="entry name" value="PROKAR_LIPOPROTEIN"/>
    <property type="match status" value="1"/>
</dbReference>
<keyword evidence="1" id="KW-0813">Transport</keyword>
<dbReference type="Pfam" id="PF25975">
    <property type="entry name" value="CzcB_C"/>
    <property type="match status" value="1"/>
</dbReference>
<feature type="compositionally biased region" description="Low complexity" evidence="2">
    <location>
        <begin position="249"/>
        <end position="260"/>
    </location>
</feature>
<feature type="domain" description="CusB-like three alpha-helical bundle" evidence="5">
    <location>
        <begin position="157"/>
        <end position="205"/>
    </location>
</feature>
<dbReference type="Gene3D" id="2.40.420.20">
    <property type="match status" value="1"/>
</dbReference>
<keyword evidence="8" id="KW-1185">Reference proteome</keyword>
<dbReference type="InterPro" id="IPR045800">
    <property type="entry name" value="HMBD"/>
</dbReference>
<dbReference type="GO" id="GO:0015679">
    <property type="term" value="P:plasma membrane copper ion transport"/>
    <property type="evidence" value="ECO:0007669"/>
    <property type="project" value="TreeGrafter"/>
</dbReference>
<evidence type="ECO:0000256" key="2">
    <source>
        <dbReference type="SAM" id="MobiDB-lite"/>
    </source>
</evidence>
<evidence type="ECO:0000259" key="4">
    <source>
        <dbReference type="Pfam" id="PF19335"/>
    </source>
</evidence>
<name>A0A385SUR4_9BACT</name>
<dbReference type="Pfam" id="PF19335">
    <property type="entry name" value="HMBD"/>
    <property type="match status" value="1"/>
</dbReference>
<dbReference type="AlphaFoldDB" id="A0A385SUR4"/>
<dbReference type="KEGG" id="chk:D4L85_28540"/>
<dbReference type="InterPro" id="IPR058649">
    <property type="entry name" value="CzcB_C"/>
</dbReference>
<feature type="compositionally biased region" description="Polar residues" evidence="2">
    <location>
        <begin position="224"/>
        <end position="239"/>
    </location>
</feature>
<protein>
    <submittedName>
        <fullName evidence="7">HlyD family efflux transporter periplasmic adaptor subunit</fullName>
    </submittedName>
</protein>
<evidence type="ECO:0000259" key="5">
    <source>
        <dbReference type="Pfam" id="PF25869"/>
    </source>
</evidence>
<feature type="domain" description="Heavy metal binding" evidence="4">
    <location>
        <begin position="40"/>
        <end position="64"/>
    </location>
</feature>
<feature type="region of interest" description="Disordered" evidence="2">
    <location>
        <begin position="224"/>
        <end position="260"/>
    </location>
</feature>
<dbReference type="PANTHER" id="PTHR30097:SF15">
    <property type="entry name" value="CATION EFFLUX SYSTEM PROTEIN CUSB"/>
    <property type="match status" value="1"/>
</dbReference>
<dbReference type="RefSeq" id="WP_119757505.1">
    <property type="nucleotide sequence ID" value="NZ_CP032382.1"/>
</dbReference>
<dbReference type="GO" id="GO:0046914">
    <property type="term" value="F:transition metal ion binding"/>
    <property type="evidence" value="ECO:0007669"/>
    <property type="project" value="TreeGrafter"/>
</dbReference>
<evidence type="ECO:0000313" key="7">
    <source>
        <dbReference type="EMBL" id="AYB34286.1"/>
    </source>
</evidence>
<dbReference type="Proteomes" id="UP000266183">
    <property type="component" value="Chromosome"/>
</dbReference>
<dbReference type="PANTHER" id="PTHR30097">
    <property type="entry name" value="CATION EFFLUX SYSTEM PROTEIN CUSB"/>
    <property type="match status" value="1"/>
</dbReference>
<feature type="signal peptide" evidence="3">
    <location>
        <begin position="1"/>
        <end position="31"/>
    </location>
</feature>
<feature type="chain" id="PRO_5017343821" evidence="3">
    <location>
        <begin position="32"/>
        <end position="438"/>
    </location>
</feature>
<proteinExistence type="predicted"/>
<gene>
    <name evidence="7" type="ORF">D4L85_28540</name>
</gene>
<dbReference type="GO" id="GO:0030288">
    <property type="term" value="C:outer membrane-bounded periplasmic space"/>
    <property type="evidence" value="ECO:0007669"/>
    <property type="project" value="TreeGrafter"/>
</dbReference>
<dbReference type="Pfam" id="PF25869">
    <property type="entry name" value="3HB_CusB"/>
    <property type="match status" value="1"/>
</dbReference>
<keyword evidence="3" id="KW-0732">Signal</keyword>
<dbReference type="GO" id="GO:0060003">
    <property type="term" value="P:copper ion export"/>
    <property type="evidence" value="ECO:0007669"/>
    <property type="project" value="TreeGrafter"/>
</dbReference>
<dbReference type="InterPro" id="IPR058791">
    <property type="entry name" value="3HB_CusB"/>
</dbReference>
<dbReference type="EMBL" id="CP032382">
    <property type="protein sequence ID" value="AYB34286.1"/>
    <property type="molecule type" value="Genomic_DNA"/>
</dbReference>
<accession>A0A385SUR4</accession>
<evidence type="ECO:0000259" key="6">
    <source>
        <dbReference type="Pfam" id="PF25975"/>
    </source>
</evidence>
<dbReference type="Gene3D" id="2.40.30.170">
    <property type="match status" value="1"/>
</dbReference>
<evidence type="ECO:0000313" key="8">
    <source>
        <dbReference type="Proteomes" id="UP000266183"/>
    </source>
</evidence>
<feature type="domain" description="CzcB-like C-terminal circularly permuted SH3-like" evidence="6">
    <location>
        <begin position="371"/>
        <end position="427"/>
    </location>
</feature>
<organism evidence="7 8">
    <name type="scientific">Chryseolinea soli</name>
    <dbReference type="NCBI Taxonomy" id="2321403"/>
    <lineage>
        <taxon>Bacteria</taxon>
        <taxon>Pseudomonadati</taxon>
        <taxon>Bacteroidota</taxon>
        <taxon>Cytophagia</taxon>
        <taxon>Cytophagales</taxon>
        <taxon>Fulvivirgaceae</taxon>
        <taxon>Chryseolinea</taxon>
    </lineage>
</organism>
<sequence length="438" mass="47523">MRNKWKNNRIPGSLLRLGLVALCLVWLSACAKKEAVHDEYTCPMHPTVLADKPGTCPVCGMDLVRKARPGEVSAADGDLTPLLKSTNEVVASHVKTIKGEYRALPLSQETQGIITYDTRNSYTLSVRTGGRLEKVFLKYAFQPVNKGQKVAELYSPELITAQRELLFVLESDAGNTALVESAKRKLELLGVDADFIQKLIARKTVANTFPLYSPYSGYVVTATQQTPPTLPKNPNSTSPAGMGDGGMGSPTNASANTPSTASATSSAALLREGDYVSAGQTLFNIVNIAALRIELDVPAAQANAIRKGDVLTLDFGNGTLEDATIDFVQPYFAQGEEFLKLRVYTKHMQDLHIGHLVRAKVHLTAKESLWVPRDAVLDMGRDRLVFVKDGAMLKPKKVTTGVHAKGWIEITQGLAASEEIAANAHYLIDSESFVKTTP</sequence>
<evidence type="ECO:0000256" key="1">
    <source>
        <dbReference type="ARBA" id="ARBA00022448"/>
    </source>
</evidence>
<dbReference type="InterPro" id="IPR051909">
    <property type="entry name" value="MFP_Cation_Efflux"/>
</dbReference>
<reference evidence="8" key="1">
    <citation type="submission" date="2018-09" db="EMBL/GenBank/DDBJ databases">
        <title>Chryseolinea sp. KIS68-18 isolated from soil.</title>
        <authorList>
            <person name="Weon H.-Y."/>
            <person name="Kwon S.-W."/>
            <person name="Lee S.A."/>
        </authorList>
    </citation>
    <scope>NUCLEOTIDE SEQUENCE [LARGE SCALE GENOMIC DNA]</scope>
    <source>
        <strain evidence="8">KIS68-18</strain>
    </source>
</reference>
<evidence type="ECO:0000256" key="3">
    <source>
        <dbReference type="SAM" id="SignalP"/>
    </source>
</evidence>